<sequence length="630" mass="70982">MAIENPIPPQKASGDFEFSFPPFPQAPEGVEIIPFKDYKEVGILKETPDRVERDALQIPTVAIKSVHSTDMCKTNAQTGGKDTKKSHSKAAGGRREWWNDWEDMERRVQPGGYDERRSPQDRLHQAASDFIRARRPIPQKINEIWDQIQLYLGLLQSTPVWHKTDPNKPSKDDEEDDDDLSDDEGMPRVKNVEMSQDANVPKKKPRPRPPYENYGKEPHQVENDEQIQELLAASKDAKNDKLLDFFENPAKSITIFLSYYMINQGFHFEDYKLINFPRVLGFFVKYLIVNNVWPECKASLDRSQSIINVASQELICTSKISKALPDDLNYAFRDHWNINPDVFYGDPVPNDDSDTEKPEAKRLKVDPEAAAEFEQSLKDANFDLIKPEDMDALMEEAIVAEESGGWGSESKWNVDDGAAPAPQNPWDNPPEDWSFSTSRPGLMALLGPTALPVTHTTGIVEQSMRRIADIIPPPKDAPALPHAKDPSPEAIEAGLERRFTKVVLSPWLGSKTGSDEPTISSLSKGPVLGKDDIESDAPPSGPKPHNPWKDNITIFVSENAAKELRVGMGLGGSWIQMARQQDFEIQDDKKKKKKKGKKSDDRFWYMCSLMTVLTSYHLALSDVEGHVPDL</sequence>
<reference evidence="3" key="1">
    <citation type="journal article" date="2017" name="Nat. Ecol. Evol.">
        <title>Genome expansion and lineage-specific genetic innovations in the forest pathogenic fungi Armillaria.</title>
        <authorList>
            <person name="Sipos G."/>
            <person name="Prasanna A.N."/>
            <person name="Walter M.C."/>
            <person name="O'Connor E."/>
            <person name="Balint B."/>
            <person name="Krizsan K."/>
            <person name="Kiss B."/>
            <person name="Hess J."/>
            <person name="Varga T."/>
            <person name="Slot J."/>
            <person name="Riley R."/>
            <person name="Boka B."/>
            <person name="Rigling D."/>
            <person name="Barry K."/>
            <person name="Lee J."/>
            <person name="Mihaltcheva S."/>
            <person name="LaButti K."/>
            <person name="Lipzen A."/>
            <person name="Waldron R."/>
            <person name="Moloney N.M."/>
            <person name="Sperisen C."/>
            <person name="Kredics L."/>
            <person name="Vagvoelgyi C."/>
            <person name="Patrignani A."/>
            <person name="Fitzpatrick D."/>
            <person name="Nagy I."/>
            <person name="Doyle S."/>
            <person name="Anderson J.B."/>
            <person name="Grigoriev I.V."/>
            <person name="Gueldener U."/>
            <person name="Muensterkoetter M."/>
            <person name="Nagy L.G."/>
        </authorList>
    </citation>
    <scope>NUCLEOTIDE SEQUENCE [LARGE SCALE GENOMIC DNA]</scope>
    <source>
        <strain evidence="3">Ar21-2</strain>
    </source>
</reference>
<feature type="compositionally biased region" description="Acidic residues" evidence="1">
    <location>
        <begin position="172"/>
        <end position="184"/>
    </location>
</feature>
<dbReference type="Proteomes" id="UP000217790">
    <property type="component" value="Unassembled WGS sequence"/>
</dbReference>
<dbReference type="GO" id="GO:0033167">
    <property type="term" value="C:ARC complex"/>
    <property type="evidence" value="ECO:0007669"/>
    <property type="project" value="InterPro"/>
</dbReference>
<dbReference type="EMBL" id="KZ293655">
    <property type="protein sequence ID" value="PBK93929.1"/>
    <property type="molecule type" value="Genomic_DNA"/>
</dbReference>
<dbReference type="OMA" id="FWYMEQV"/>
<feature type="region of interest" description="Disordered" evidence="1">
    <location>
        <begin position="72"/>
        <end position="93"/>
    </location>
</feature>
<dbReference type="AlphaFoldDB" id="A0A2H3DFD6"/>
<feature type="region of interest" description="Disordered" evidence="1">
    <location>
        <begin position="161"/>
        <end position="221"/>
    </location>
</feature>
<accession>A0A2H3DFD6</accession>
<feature type="compositionally biased region" description="Polar residues" evidence="1">
    <location>
        <begin position="511"/>
        <end position="523"/>
    </location>
</feature>
<organism evidence="2 3">
    <name type="scientific">Armillaria gallica</name>
    <name type="common">Bulbous honey fungus</name>
    <name type="synonym">Armillaria bulbosa</name>
    <dbReference type="NCBI Taxonomy" id="47427"/>
    <lineage>
        <taxon>Eukaryota</taxon>
        <taxon>Fungi</taxon>
        <taxon>Dikarya</taxon>
        <taxon>Basidiomycota</taxon>
        <taxon>Agaricomycotina</taxon>
        <taxon>Agaricomycetes</taxon>
        <taxon>Agaricomycetidae</taxon>
        <taxon>Agaricales</taxon>
        <taxon>Marasmiineae</taxon>
        <taxon>Physalacriaceae</taxon>
        <taxon>Armillaria</taxon>
    </lineage>
</organism>
<name>A0A2H3DFD6_ARMGA</name>
<dbReference type="Pfam" id="PF09692">
    <property type="entry name" value="Arb1"/>
    <property type="match status" value="1"/>
</dbReference>
<proteinExistence type="predicted"/>
<keyword evidence="3" id="KW-1185">Reference proteome</keyword>
<evidence type="ECO:0000313" key="2">
    <source>
        <dbReference type="EMBL" id="PBK93929.1"/>
    </source>
</evidence>
<protein>
    <submittedName>
        <fullName evidence="2">Uncharacterized protein</fullName>
    </submittedName>
</protein>
<evidence type="ECO:0000313" key="3">
    <source>
        <dbReference type="Proteomes" id="UP000217790"/>
    </source>
</evidence>
<gene>
    <name evidence="2" type="ORF">ARMGADRAFT_1164765</name>
</gene>
<dbReference type="GO" id="GO:0031047">
    <property type="term" value="P:regulatory ncRNA-mediated gene silencing"/>
    <property type="evidence" value="ECO:0007669"/>
    <property type="project" value="InterPro"/>
</dbReference>
<feature type="region of interest" description="Disordered" evidence="1">
    <location>
        <begin position="510"/>
        <end position="550"/>
    </location>
</feature>
<evidence type="ECO:0000256" key="1">
    <source>
        <dbReference type="SAM" id="MobiDB-lite"/>
    </source>
</evidence>
<dbReference type="InParanoid" id="A0A2H3DFD6"/>
<feature type="compositionally biased region" description="Basic and acidic residues" evidence="1">
    <location>
        <begin position="162"/>
        <end position="171"/>
    </location>
</feature>
<dbReference type="InterPro" id="IPR018606">
    <property type="entry name" value="Arb1"/>
</dbReference>
<dbReference type="STRING" id="47427.A0A2H3DFD6"/>
<dbReference type="OrthoDB" id="435402at2759"/>